<dbReference type="Pfam" id="PF00249">
    <property type="entry name" value="Myb_DNA-binding"/>
    <property type="match status" value="2"/>
</dbReference>
<comment type="caution">
    <text evidence="11">The sequence shown here is derived from an EMBL/GenBank/DDBJ whole genome shotgun (WGS) entry which is preliminary data.</text>
</comment>
<feature type="region of interest" description="Disordered" evidence="8">
    <location>
        <begin position="118"/>
        <end position="159"/>
    </location>
</feature>
<gene>
    <name evidence="11" type="ORF">CEY00_Acc02688</name>
</gene>
<feature type="domain" description="Myb-like" evidence="9">
    <location>
        <begin position="10"/>
        <end position="62"/>
    </location>
</feature>
<reference evidence="11 12" key="1">
    <citation type="submission" date="2017-07" db="EMBL/GenBank/DDBJ databases">
        <title>An improved, manually edited Actinidia chinensis var. chinensis (kiwifruit) genome highlights the challenges associated with draft genomes and gene prediction in plants.</title>
        <authorList>
            <person name="Pilkington S."/>
            <person name="Crowhurst R."/>
            <person name="Hilario E."/>
            <person name="Nardozza S."/>
            <person name="Fraser L."/>
            <person name="Peng Y."/>
            <person name="Gunaseelan K."/>
            <person name="Simpson R."/>
            <person name="Tahir J."/>
            <person name="Deroles S."/>
            <person name="Templeton K."/>
            <person name="Luo Z."/>
            <person name="Davy M."/>
            <person name="Cheng C."/>
            <person name="Mcneilage M."/>
            <person name="Scaglione D."/>
            <person name="Liu Y."/>
            <person name="Zhang Q."/>
            <person name="Datson P."/>
            <person name="De Silva N."/>
            <person name="Gardiner S."/>
            <person name="Bassett H."/>
            <person name="Chagne D."/>
            <person name="Mccallum J."/>
            <person name="Dzierzon H."/>
            <person name="Deng C."/>
            <person name="Wang Y.-Y."/>
            <person name="Barron N."/>
            <person name="Manako K."/>
            <person name="Bowen J."/>
            <person name="Foster T."/>
            <person name="Erridge Z."/>
            <person name="Tiffin H."/>
            <person name="Waite C."/>
            <person name="Davies K."/>
            <person name="Grierson E."/>
            <person name="Laing W."/>
            <person name="Kirk R."/>
            <person name="Chen X."/>
            <person name="Wood M."/>
            <person name="Montefiori M."/>
            <person name="Brummell D."/>
            <person name="Schwinn K."/>
            <person name="Catanach A."/>
            <person name="Fullerton C."/>
            <person name="Li D."/>
            <person name="Meiyalaghan S."/>
            <person name="Nieuwenhuizen N."/>
            <person name="Read N."/>
            <person name="Prakash R."/>
            <person name="Hunter D."/>
            <person name="Zhang H."/>
            <person name="Mckenzie M."/>
            <person name="Knabel M."/>
            <person name="Harris A."/>
            <person name="Allan A."/>
            <person name="Chen A."/>
            <person name="Janssen B."/>
            <person name="Plunkett B."/>
            <person name="Dwamena C."/>
            <person name="Voogd C."/>
            <person name="Leif D."/>
            <person name="Lafferty D."/>
            <person name="Souleyre E."/>
            <person name="Varkonyi-Gasic E."/>
            <person name="Gambi F."/>
            <person name="Hanley J."/>
            <person name="Yao J.-L."/>
            <person name="Cheung J."/>
            <person name="David K."/>
            <person name="Warren B."/>
            <person name="Marsh K."/>
            <person name="Snowden K."/>
            <person name="Lin-Wang K."/>
            <person name="Brian L."/>
            <person name="Martinez-Sanchez M."/>
            <person name="Wang M."/>
            <person name="Ileperuma N."/>
            <person name="Macnee N."/>
            <person name="Campin R."/>
            <person name="Mcatee P."/>
            <person name="Drummond R."/>
            <person name="Espley R."/>
            <person name="Ireland H."/>
            <person name="Wu R."/>
            <person name="Atkinson R."/>
            <person name="Karunairetnam S."/>
            <person name="Bulley S."/>
            <person name="Chunkath S."/>
            <person name="Hanley Z."/>
            <person name="Storey R."/>
            <person name="Thrimawithana A."/>
            <person name="Thomson S."/>
            <person name="David C."/>
            <person name="Testolin R."/>
        </authorList>
    </citation>
    <scope>NUCLEOTIDE SEQUENCE [LARGE SCALE GENOMIC DNA]</scope>
    <source>
        <strain evidence="12">cv. Red5</strain>
        <tissue evidence="11">Young leaf</tissue>
    </source>
</reference>
<dbReference type="Gramene" id="PSS32389">
    <property type="protein sequence ID" value="PSS32389"/>
    <property type="gene ID" value="CEY00_Acc02688"/>
</dbReference>
<evidence type="ECO:0000259" key="9">
    <source>
        <dbReference type="PROSITE" id="PS50090"/>
    </source>
</evidence>
<dbReference type="OMA" id="NCTTMEG"/>
<proteinExistence type="predicted"/>
<dbReference type="InParanoid" id="A0A2R6RQW0"/>
<keyword evidence="6" id="KW-0804">Transcription</keyword>
<evidence type="ECO:0000256" key="8">
    <source>
        <dbReference type="SAM" id="MobiDB-lite"/>
    </source>
</evidence>
<feature type="compositionally biased region" description="Basic and acidic residues" evidence="8">
    <location>
        <begin position="118"/>
        <end position="127"/>
    </location>
</feature>
<dbReference type="PROSITE" id="PS51294">
    <property type="entry name" value="HTH_MYB"/>
    <property type="match status" value="2"/>
</dbReference>
<dbReference type="OrthoDB" id="2143914at2759"/>
<evidence type="ECO:0000259" key="10">
    <source>
        <dbReference type="PROSITE" id="PS51294"/>
    </source>
</evidence>
<dbReference type="InterPro" id="IPR001005">
    <property type="entry name" value="SANT/Myb"/>
</dbReference>
<accession>A0A2R6RQW0</accession>
<dbReference type="GO" id="GO:0003677">
    <property type="term" value="F:DNA binding"/>
    <property type="evidence" value="ECO:0007669"/>
    <property type="project" value="UniProtKB-KW"/>
</dbReference>
<feature type="domain" description="Myb-like" evidence="9">
    <location>
        <begin position="63"/>
        <end position="113"/>
    </location>
</feature>
<evidence type="ECO:0000256" key="5">
    <source>
        <dbReference type="ARBA" id="ARBA00023159"/>
    </source>
</evidence>
<dbReference type="FunCoup" id="A0A2R6RQW0">
    <property type="interactions" value="4"/>
</dbReference>
<keyword evidence="12" id="KW-1185">Reference proteome</keyword>
<keyword evidence="5" id="KW-0010">Activator</keyword>
<dbReference type="STRING" id="1590841.A0A2R6RQW0"/>
<dbReference type="SUPFAM" id="SSF46689">
    <property type="entry name" value="Homeodomain-like"/>
    <property type="match status" value="1"/>
</dbReference>
<dbReference type="PANTHER" id="PTHR47997">
    <property type="entry name" value="MYB DOMAIN PROTEIN 55"/>
    <property type="match status" value="1"/>
</dbReference>
<evidence type="ECO:0000256" key="6">
    <source>
        <dbReference type="ARBA" id="ARBA00023163"/>
    </source>
</evidence>
<dbReference type="InterPro" id="IPR017930">
    <property type="entry name" value="Myb_dom"/>
</dbReference>
<name>A0A2R6RQW0_ACTCC</name>
<dbReference type="EMBL" id="NKQK01000003">
    <property type="protein sequence ID" value="PSS32389.1"/>
    <property type="molecule type" value="Genomic_DNA"/>
</dbReference>
<evidence type="ECO:0000256" key="3">
    <source>
        <dbReference type="ARBA" id="ARBA00023015"/>
    </source>
</evidence>
<evidence type="ECO:0000256" key="4">
    <source>
        <dbReference type="ARBA" id="ARBA00023125"/>
    </source>
</evidence>
<feature type="compositionally biased region" description="Polar residues" evidence="8">
    <location>
        <begin position="133"/>
        <end position="154"/>
    </location>
</feature>
<dbReference type="AlphaFoldDB" id="A0A2R6RQW0"/>
<dbReference type="GO" id="GO:0005634">
    <property type="term" value="C:nucleus"/>
    <property type="evidence" value="ECO:0007669"/>
    <property type="project" value="UniProtKB-SubCell"/>
</dbReference>
<keyword evidence="7" id="KW-0539">Nucleus</keyword>
<evidence type="ECO:0000256" key="1">
    <source>
        <dbReference type="ARBA" id="ARBA00004123"/>
    </source>
</evidence>
<comment type="subcellular location">
    <subcellularLocation>
        <location evidence="1">Nucleus</location>
    </subcellularLocation>
</comment>
<dbReference type="PROSITE" id="PS50090">
    <property type="entry name" value="MYB_LIKE"/>
    <property type="match status" value="2"/>
</dbReference>
<dbReference type="SMART" id="SM00717">
    <property type="entry name" value="SANT"/>
    <property type="match status" value="2"/>
</dbReference>
<feature type="domain" description="HTH myb-type" evidence="10">
    <location>
        <begin position="63"/>
        <end position="117"/>
    </location>
</feature>
<sequence length="241" mass="27811">MVCELLEKQKQKHNKGLWSLDEDQRLNSYILKYGHGCWSSLPISAGLQRSGKSCRLRWINYLRPGLKRGMFTPQEKDTMLTLHAMFGNKWSQIAQHLPGRTDNEIKNYWHSHLKKKLAKNEKTEPQTKPEIYTSPNTKSSLSSHKSNFQGQDMGNSGEPAVSKDAFHQNPNIHDPYFNGFLLNKVSFGGEFCQELRNSSLDKILNLEFKSEDQFSDKGFVSFISEDDMCSHFNMNHDVVYM</sequence>
<protein>
    <submittedName>
        <fullName evidence="11">Transcription factor like</fullName>
    </submittedName>
</protein>
<dbReference type="GO" id="GO:0045893">
    <property type="term" value="P:positive regulation of DNA-templated transcription"/>
    <property type="evidence" value="ECO:0007669"/>
    <property type="project" value="UniProtKB-ARBA"/>
</dbReference>
<dbReference type="InterPro" id="IPR009057">
    <property type="entry name" value="Homeodomain-like_sf"/>
</dbReference>
<keyword evidence="2" id="KW-0677">Repeat</keyword>
<reference evidence="12" key="2">
    <citation type="journal article" date="2018" name="BMC Genomics">
        <title>A manually annotated Actinidia chinensis var. chinensis (kiwifruit) genome highlights the challenges associated with draft genomes and gene prediction in plants.</title>
        <authorList>
            <person name="Pilkington S.M."/>
            <person name="Crowhurst R."/>
            <person name="Hilario E."/>
            <person name="Nardozza S."/>
            <person name="Fraser L."/>
            <person name="Peng Y."/>
            <person name="Gunaseelan K."/>
            <person name="Simpson R."/>
            <person name="Tahir J."/>
            <person name="Deroles S.C."/>
            <person name="Templeton K."/>
            <person name="Luo Z."/>
            <person name="Davy M."/>
            <person name="Cheng C."/>
            <person name="McNeilage M."/>
            <person name="Scaglione D."/>
            <person name="Liu Y."/>
            <person name="Zhang Q."/>
            <person name="Datson P."/>
            <person name="De Silva N."/>
            <person name="Gardiner S.E."/>
            <person name="Bassett H."/>
            <person name="Chagne D."/>
            <person name="McCallum J."/>
            <person name="Dzierzon H."/>
            <person name="Deng C."/>
            <person name="Wang Y.Y."/>
            <person name="Barron L."/>
            <person name="Manako K."/>
            <person name="Bowen J."/>
            <person name="Foster T.M."/>
            <person name="Erridge Z.A."/>
            <person name="Tiffin H."/>
            <person name="Waite C.N."/>
            <person name="Davies K.M."/>
            <person name="Grierson E.P."/>
            <person name="Laing W.A."/>
            <person name="Kirk R."/>
            <person name="Chen X."/>
            <person name="Wood M."/>
            <person name="Montefiori M."/>
            <person name="Brummell D.A."/>
            <person name="Schwinn K.E."/>
            <person name="Catanach A."/>
            <person name="Fullerton C."/>
            <person name="Li D."/>
            <person name="Meiyalaghan S."/>
            <person name="Nieuwenhuizen N."/>
            <person name="Read N."/>
            <person name="Prakash R."/>
            <person name="Hunter D."/>
            <person name="Zhang H."/>
            <person name="McKenzie M."/>
            <person name="Knabel M."/>
            <person name="Harris A."/>
            <person name="Allan A.C."/>
            <person name="Gleave A."/>
            <person name="Chen A."/>
            <person name="Janssen B.J."/>
            <person name="Plunkett B."/>
            <person name="Ampomah-Dwamena C."/>
            <person name="Voogd C."/>
            <person name="Leif D."/>
            <person name="Lafferty D."/>
            <person name="Souleyre E.J.F."/>
            <person name="Varkonyi-Gasic E."/>
            <person name="Gambi F."/>
            <person name="Hanley J."/>
            <person name="Yao J.L."/>
            <person name="Cheung J."/>
            <person name="David K.M."/>
            <person name="Warren B."/>
            <person name="Marsh K."/>
            <person name="Snowden K.C."/>
            <person name="Lin-Wang K."/>
            <person name="Brian L."/>
            <person name="Martinez-Sanchez M."/>
            <person name="Wang M."/>
            <person name="Ileperuma N."/>
            <person name="Macnee N."/>
            <person name="Campin R."/>
            <person name="McAtee P."/>
            <person name="Drummond R.S.M."/>
            <person name="Espley R.V."/>
            <person name="Ireland H.S."/>
            <person name="Wu R."/>
            <person name="Atkinson R.G."/>
            <person name="Karunairetnam S."/>
            <person name="Bulley S."/>
            <person name="Chunkath S."/>
            <person name="Hanley Z."/>
            <person name="Storey R."/>
            <person name="Thrimawithana A.H."/>
            <person name="Thomson S."/>
            <person name="David C."/>
            <person name="Testolin R."/>
            <person name="Huang H."/>
            <person name="Hellens R.P."/>
            <person name="Schaffer R.J."/>
        </authorList>
    </citation>
    <scope>NUCLEOTIDE SEQUENCE [LARGE SCALE GENOMIC DNA]</scope>
    <source>
        <strain evidence="12">cv. Red5</strain>
    </source>
</reference>
<dbReference type="Proteomes" id="UP000241394">
    <property type="component" value="Chromosome LG3"/>
</dbReference>
<dbReference type="Gene3D" id="1.10.10.60">
    <property type="entry name" value="Homeodomain-like"/>
    <property type="match status" value="2"/>
</dbReference>
<evidence type="ECO:0000313" key="12">
    <source>
        <dbReference type="Proteomes" id="UP000241394"/>
    </source>
</evidence>
<dbReference type="PANTHER" id="PTHR47997:SF11">
    <property type="entry name" value="TRANSCRIPTION FACTOR LAF1"/>
    <property type="match status" value="1"/>
</dbReference>
<evidence type="ECO:0000313" key="11">
    <source>
        <dbReference type="EMBL" id="PSS32389.1"/>
    </source>
</evidence>
<dbReference type="InterPro" id="IPR051953">
    <property type="entry name" value="Plant_SW-associated_TFs"/>
</dbReference>
<organism evidence="11 12">
    <name type="scientific">Actinidia chinensis var. chinensis</name>
    <name type="common">Chinese soft-hair kiwi</name>
    <dbReference type="NCBI Taxonomy" id="1590841"/>
    <lineage>
        <taxon>Eukaryota</taxon>
        <taxon>Viridiplantae</taxon>
        <taxon>Streptophyta</taxon>
        <taxon>Embryophyta</taxon>
        <taxon>Tracheophyta</taxon>
        <taxon>Spermatophyta</taxon>
        <taxon>Magnoliopsida</taxon>
        <taxon>eudicotyledons</taxon>
        <taxon>Gunneridae</taxon>
        <taxon>Pentapetalae</taxon>
        <taxon>asterids</taxon>
        <taxon>Ericales</taxon>
        <taxon>Actinidiaceae</taxon>
        <taxon>Actinidia</taxon>
    </lineage>
</organism>
<evidence type="ECO:0000256" key="2">
    <source>
        <dbReference type="ARBA" id="ARBA00022737"/>
    </source>
</evidence>
<dbReference type="FunFam" id="1.10.10.60:FF:000371">
    <property type="entry name" value="MYB transcription factor"/>
    <property type="match status" value="1"/>
</dbReference>
<dbReference type="FunFam" id="1.10.10.60:FF:000077">
    <property type="entry name" value="MYB transcription factor"/>
    <property type="match status" value="1"/>
</dbReference>
<evidence type="ECO:0000256" key="7">
    <source>
        <dbReference type="ARBA" id="ARBA00023242"/>
    </source>
</evidence>
<dbReference type="CDD" id="cd00167">
    <property type="entry name" value="SANT"/>
    <property type="match status" value="2"/>
</dbReference>
<feature type="domain" description="HTH myb-type" evidence="10">
    <location>
        <begin position="10"/>
        <end position="62"/>
    </location>
</feature>
<keyword evidence="3" id="KW-0805">Transcription regulation</keyword>
<keyword evidence="4" id="KW-0238">DNA-binding</keyword>